<feature type="domain" description="DUF7767" evidence="4">
    <location>
        <begin position="492"/>
        <end position="583"/>
    </location>
</feature>
<dbReference type="Proteomes" id="UP000011761">
    <property type="component" value="Unassembled WGS sequence"/>
</dbReference>
<evidence type="ECO:0000259" key="3">
    <source>
        <dbReference type="Pfam" id="PF24465"/>
    </source>
</evidence>
<accession>M2N3N0</accession>
<evidence type="ECO:0000313" key="6">
    <source>
        <dbReference type="Proteomes" id="UP000011761"/>
    </source>
</evidence>
<feature type="domain" description="Tri-helical" evidence="3">
    <location>
        <begin position="246"/>
        <end position="331"/>
    </location>
</feature>
<proteinExistence type="predicted"/>
<dbReference type="Pfam" id="PF24465">
    <property type="entry name" value="Tri-helical"/>
    <property type="match status" value="2"/>
</dbReference>
<protein>
    <submittedName>
        <fullName evidence="5">Uncharacterized protein</fullName>
    </submittedName>
</protein>
<dbReference type="eggNOG" id="ENOG502RGNJ">
    <property type="taxonomic scope" value="Eukaryota"/>
</dbReference>
<feature type="domain" description="Tri-helical" evidence="3">
    <location>
        <begin position="340"/>
        <end position="421"/>
    </location>
</feature>
<dbReference type="STRING" id="717646.M2N3N0"/>
<dbReference type="InterPro" id="IPR025676">
    <property type="entry name" value="Clr5_dom"/>
</dbReference>
<dbReference type="HOGENOM" id="CLU_016357_0_0_1"/>
<dbReference type="Pfam" id="PF14420">
    <property type="entry name" value="Clr5"/>
    <property type="match status" value="1"/>
</dbReference>
<reference evidence="5 6" key="1">
    <citation type="journal article" date="2012" name="PLoS Pathog.">
        <title>Diverse lifestyles and strategies of plant pathogenesis encoded in the genomes of eighteen Dothideomycetes fungi.</title>
        <authorList>
            <person name="Ohm R.A."/>
            <person name="Feau N."/>
            <person name="Henrissat B."/>
            <person name="Schoch C.L."/>
            <person name="Horwitz B.A."/>
            <person name="Barry K.W."/>
            <person name="Condon B.J."/>
            <person name="Copeland A.C."/>
            <person name="Dhillon B."/>
            <person name="Glaser F."/>
            <person name="Hesse C.N."/>
            <person name="Kosti I."/>
            <person name="LaButti K."/>
            <person name="Lindquist E.A."/>
            <person name="Lucas S."/>
            <person name="Salamov A.A."/>
            <person name="Bradshaw R.E."/>
            <person name="Ciuffetti L."/>
            <person name="Hamelin R.C."/>
            <person name="Kema G.H.J."/>
            <person name="Lawrence C."/>
            <person name="Scott J.A."/>
            <person name="Spatafora J.W."/>
            <person name="Turgeon B.G."/>
            <person name="de Wit P.J.G.M."/>
            <person name="Zhong S."/>
            <person name="Goodwin S.B."/>
            <person name="Grigoriev I.V."/>
        </authorList>
    </citation>
    <scope>NUCLEOTIDE SEQUENCE [LARGE SCALE GENOMIC DNA]</scope>
    <source>
        <strain evidence="5 6">UAMH 10762</strain>
    </source>
</reference>
<dbReference type="GeneID" id="19109838"/>
<evidence type="ECO:0000259" key="4">
    <source>
        <dbReference type="Pfam" id="PF24962"/>
    </source>
</evidence>
<dbReference type="PANTHER" id="PTHR38788:SF5">
    <property type="entry name" value="CLR5 DOMAIN-CONTAINING PROTEIN"/>
    <property type="match status" value="1"/>
</dbReference>
<dbReference type="AlphaFoldDB" id="M2N3N0"/>
<feature type="compositionally biased region" description="Basic and acidic residues" evidence="1">
    <location>
        <begin position="419"/>
        <end position="429"/>
    </location>
</feature>
<dbReference type="InterPro" id="IPR056669">
    <property type="entry name" value="DUF7767"/>
</dbReference>
<evidence type="ECO:0000313" key="5">
    <source>
        <dbReference type="EMBL" id="EMC98573.1"/>
    </source>
</evidence>
<dbReference type="InterPro" id="IPR057940">
    <property type="entry name" value="Tri-helical_dom"/>
</dbReference>
<feature type="compositionally biased region" description="Gly residues" evidence="1">
    <location>
        <begin position="436"/>
        <end position="446"/>
    </location>
</feature>
<feature type="region of interest" description="Disordered" evidence="1">
    <location>
        <begin position="419"/>
        <end position="470"/>
    </location>
</feature>
<keyword evidence="6" id="KW-1185">Reference proteome</keyword>
<evidence type="ECO:0000256" key="1">
    <source>
        <dbReference type="SAM" id="MobiDB-lite"/>
    </source>
</evidence>
<name>M2N3N0_BAUPA</name>
<organism evidence="5 6">
    <name type="scientific">Baudoinia panamericana (strain UAMH 10762)</name>
    <name type="common">Angels' share fungus</name>
    <name type="synonym">Baudoinia compniacensis (strain UAMH 10762)</name>
    <dbReference type="NCBI Taxonomy" id="717646"/>
    <lineage>
        <taxon>Eukaryota</taxon>
        <taxon>Fungi</taxon>
        <taxon>Dikarya</taxon>
        <taxon>Ascomycota</taxon>
        <taxon>Pezizomycotina</taxon>
        <taxon>Dothideomycetes</taxon>
        <taxon>Dothideomycetidae</taxon>
        <taxon>Mycosphaerellales</taxon>
        <taxon>Teratosphaeriaceae</taxon>
        <taxon>Baudoinia</taxon>
    </lineage>
</organism>
<dbReference type="KEGG" id="bcom:BAUCODRAFT_21966"/>
<gene>
    <name evidence="5" type="ORF">BAUCODRAFT_21966</name>
</gene>
<dbReference type="EMBL" id="KB445552">
    <property type="protein sequence ID" value="EMC98573.1"/>
    <property type="molecule type" value="Genomic_DNA"/>
</dbReference>
<feature type="domain" description="Clr5" evidence="2">
    <location>
        <begin position="15"/>
        <end position="71"/>
    </location>
</feature>
<evidence type="ECO:0000259" key="2">
    <source>
        <dbReference type="Pfam" id="PF14420"/>
    </source>
</evidence>
<dbReference type="RefSeq" id="XP_007673434.1">
    <property type="nucleotide sequence ID" value="XM_007675244.1"/>
</dbReference>
<sequence>MSASGHAEGGKKYKKYDWDDKKDICYKLYVEGKKTPRDIVKYFANHFSVPESELPSARLFRRQFHDVWQFPPRRRTLSADDEAVIVERIRQLWEQNESAVRIGQILDEEGYELGDNEFTKLRRRHGFIRRGISGSYDVTTKPSKRWKRKADEVEDQAQMDTDAVNAATSAEFLMAMQQQPPPGLTPDQLAQRQAHLAQRLTDLHRESEAKLATRKRRRRIRGFGFLPADEAGMAPRYDSETTIDECKAFLHLSNEMYVTIRDDYEAICQDMGIERKKTTMESGLWQASKDRLVRENVHLSAIMHPLQPNLDRKAVAIDVICSDVTKRMRDNKKKMSIADANNALGLNPLASKKLRKAFYDILEHDHYTTRMACGEEHWNELQQAWHNSSPVLQSVITEGDPYKLRCVYMLCRDATKRYNDDGVRRDPSRKQYQQGTGPGPGALRVGGKGKKAAATATEKPRKNKATVKNGLSGPSFGMAVDPALTNPYLPEPQPIPAYFRLSPQSSLIGNHPRMWLGKLATRTLASLHEAAASKAGAATVTRVQGVIKNEDGTEDSYQIDGDDELDVYLEAAGDKSTFLVLLEGGYA</sequence>
<dbReference type="PANTHER" id="PTHR38788">
    <property type="entry name" value="CLR5 DOMAIN-CONTAINING PROTEIN"/>
    <property type="match status" value="1"/>
</dbReference>
<dbReference type="OrthoDB" id="4115389at2759"/>
<dbReference type="OMA" id="YRMYIEE"/>
<dbReference type="Pfam" id="PF24962">
    <property type="entry name" value="DUF7767"/>
    <property type="match status" value="1"/>
</dbReference>